<protein>
    <submittedName>
        <fullName evidence="1">Uncharacterized protein</fullName>
    </submittedName>
</protein>
<organism evidence="1 2">
    <name type="scientific">Mogibacterium pumilum</name>
    <dbReference type="NCBI Taxonomy" id="86332"/>
    <lineage>
        <taxon>Bacteria</taxon>
        <taxon>Bacillati</taxon>
        <taxon>Bacillota</taxon>
        <taxon>Clostridia</taxon>
        <taxon>Peptostreptococcales</taxon>
        <taxon>Anaerovoracaceae</taxon>
        <taxon>Mogibacterium</taxon>
    </lineage>
</organism>
<accession>A0A223AQE5</accession>
<evidence type="ECO:0000313" key="1">
    <source>
        <dbReference type="EMBL" id="ASS37173.1"/>
    </source>
</evidence>
<name>A0A223AQE5_9FIRM</name>
<keyword evidence="2" id="KW-1185">Reference proteome</keyword>
<dbReference type="RefSeq" id="WP_094233389.1">
    <property type="nucleotide sequence ID" value="NZ_CP016199.1"/>
</dbReference>
<dbReference type="AlphaFoldDB" id="A0A223AQE5"/>
<sequence>MTISLSDTILKTAGLNEALMRECDLFFCDKPRDTDYSEHGEVYSSSFETFAVDGSGGEYVRLKDGSIGYISSEGSVGRVAESMEDLLQFLIHAGCISDFNCKYIYKSDELLTAFCNGYIDKSRKSYDEKGDDFDEIRSEIARKLSLEYNPDMLPEYAKRFYKAATREPLFTCKFGNGDEEFTCDGIISDILGLWIYELVGMTRDEILNY</sequence>
<gene>
    <name evidence="1" type="ORF">AXF17_00890</name>
</gene>
<reference evidence="2" key="1">
    <citation type="submission" date="2016-05" db="EMBL/GenBank/DDBJ databases">
        <authorList>
            <person name="Holder M.E."/>
            <person name="Ajami N.J."/>
            <person name="Petrosino J.F."/>
        </authorList>
    </citation>
    <scope>NUCLEOTIDE SEQUENCE [LARGE SCALE GENOMIC DNA]</scope>
    <source>
        <strain evidence="2">ATCC 700696</strain>
    </source>
</reference>
<dbReference type="OrthoDB" id="2215391at2"/>
<proteinExistence type="predicted"/>
<dbReference type="Proteomes" id="UP000214689">
    <property type="component" value="Chromosome"/>
</dbReference>
<evidence type="ECO:0000313" key="2">
    <source>
        <dbReference type="Proteomes" id="UP000214689"/>
    </source>
</evidence>
<dbReference type="EMBL" id="CP016199">
    <property type="protein sequence ID" value="ASS37173.1"/>
    <property type="molecule type" value="Genomic_DNA"/>
</dbReference>